<keyword evidence="2" id="KW-1185">Reference proteome</keyword>
<evidence type="ECO:0008006" key="3">
    <source>
        <dbReference type="Google" id="ProtNLM"/>
    </source>
</evidence>
<dbReference type="EMBL" id="JABVEC010000009">
    <property type="protein sequence ID" value="MBC6466665.1"/>
    <property type="molecule type" value="Genomic_DNA"/>
</dbReference>
<organism evidence="1 2">
    <name type="scientific">Actinomadura alba</name>
    <dbReference type="NCBI Taxonomy" id="406431"/>
    <lineage>
        <taxon>Bacteria</taxon>
        <taxon>Bacillati</taxon>
        <taxon>Actinomycetota</taxon>
        <taxon>Actinomycetes</taxon>
        <taxon>Streptosporangiales</taxon>
        <taxon>Thermomonosporaceae</taxon>
        <taxon>Actinomadura</taxon>
    </lineage>
</organism>
<proteinExistence type="predicted"/>
<reference evidence="1 2" key="1">
    <citation type="submission" date="2020-06" db="EMBL/GenBank/DDBJ databases">
        <title>Actinomadura xiongansis sp. nov., isolated from soil of Baiyangdian.</title>
        <authorList>
            <person name="Zhang X."/>
        </authorList>
    </citation>
    <scope>NUCLEOTIDE SEQUENCE [LARGE SCALE GENOMIC DNA]</scope>
    <source>
        <strain evidence="1 2">HBUM206468</strain>
    </source>
</reference>
<accession>A0ABR7LPK4</accession>
<dbReference type="Proteomes" id="UP000805614">
    <property type="component" value="Unassembled WGS sequence"/>
</dbReference>
<gene>
    <name evidence="1" type="ORF">HKK74_14295</name>
</gene>
<evidence type="ECO:0000313" key="2">
    <source>
        <dbReference type="Proteomes" id="UP000805614"/>
    </source>
</evidence>
<evidence type="ECO:0000313" key="1">
    <source>
        <dbReference type="EMBL" id="MBC6466665.1"/>
    </source>
</evidence>
<dbReference type="RefSeq" id="WP_187243678.1">
    <property type="nucleotide sequence ID" value="NZ_BAAAOK010000013.1"/>
</dbReference>
<protein>
    <recommendedName>
        <fullName evidence="3">Transcriptional regulator</fullName>
    </recommendedName>
</protein>
<sequence>MLTRRRFAVITGTALTAHAWRLLDEPSPALGAATRDSGHVSDAVMSLVEDTVARAQQLDDQQGGGSALGWVVDQFRAVSRMLRHDRYDAQTGRRLCATLAQFAQTAGFMAHDTGRDGEAQRWYLIGLRAAHTADDHGLAASILSLMSNQAASRRETNDALQLASAAEQAAAQAPAVVQALIAARSGLAYASAGDLSGFRRSRDHCLTKLAMAKQPADVPRWAGYASPTELDAIAGRGLVMLAQRIPARRTPLLAEAEQLLYDRAFTDLHDIPQRSALRHGAWLAIAHVQAGDLPQAINAGRSALTRLPGVTSTGSIRLLRQLRVDLAPRAHREPTIRAFVNDLDQQLPVG</sequence>
<comment type="caution">
    <text evidence="1">The sequence shown here is derived from an EMBL/GenBank/DDBJ whole genome shotgun (WGS) entry which is preliminary data.</text>
</comment>
<name>A0ABR7LPK4_9ACTN</name>